<evidence type="ECO:0000256" key="1">
    <source>
        <dbReference type="SAM" id="MobiDB-lite"/>
    </source>
</evidence>
<proteinExistence type="predicted"/>
<comment type="caution">
    <text evidence="2">The sequence shown here is derived from an EMBL/GenBank/DDBJ whole genome shotgun (WGS) entry which is preliminary data.</text>
</comment>
<sequence>MFSRADGAVHSQVQRPPQTTVRRSGRKNLWHKLVKAFNRKVEEVDTSRFTQSQATTINAKDLSSRKVLWLKLKYNLKLYTCRIRLALHLHFGSESRVELKKSRDISKAQLEALKCKDSRQSETEKLQEAIEDGQPGDVIRSVANIGRAAIGEGGNRVREWWLKI</sequence>
<feature type="compositionally biased region" description="Polar residues" evidence="1">
    <location>
        <begin position="11"/>
        <end position="22"/>
    </location>
</feature>
<dbReference type="RefSeq" id="WP_020584180.1">
    <property type="nucleotide sequence ID" value="NZ_JOJP01000001.1"/>
</dbReference>
<dbReference type="AlphaFoldDB" id="A0A081K7F5"/>
<gene>
    <name evidence="2" type="ORF">GV64_04370</name>
</gene>
<evidence type="ECO:0000313" key="3">
    <source>
        <dbReference type="Proteomes" id="UP000027997"/>
    </source>
</evidence>
<evidence type="ECO:0000313" key="2">
    <source>
        <dbReference type="EMBL" id="KEI70081.1"/>
    </source>
</evidence>
<accession>A0A081K7F5</accession>
<reference evidence="2 3" key="1">
    <citation type="submission" date="2014-06" db="EMBL/GenBank/DDBJ databases">
        <title>Whole Genome Sequences of Three Symbiotic Endozoicomonas Bacteria.</title>
        <authorList>
            <person name="Neave M.J."/>
            <person name="Apprill A."/>
            <person name="Voolstra C.R."/>
        </authorList>
    </citation>
    <scope>NUCLEOTIDE SEQUENCE [LARGE SCALE GENOMIC DNA]</scope>
    <source>
        <strain evidence="2 3">DSM 22380</strain>
    </source>
</reference>
<name>A0A081K7F5_9GAMM</name>
<feature type="region of interest" description="Disordered" evidence="1">
    <location>
        <begin position="1"/>
        <end position="25"/>
    </location>
</feature>
<dbReference type="EMBL" id="JOJP01000001">
    <property type="protein sequence ID" value="KEI70081.1"/>
    <property type="molecule type" value="Genomic_DNA"/>
</dbReference>
<keyword evidence="3" id="KW-1185">Reference proteome</keyword>
<dbReference type="Proteomes" id="UP000027997">
    <property type="component" value="Unassembled WGS sequence"/>
</dbReference>
<organism evidence="2 3">
    <name type="scientific">Endozoicomonas elysicola</name>
    <dbReference type="NCBI Taxonomy" id="305900"/>
    <lineage>
        <taxon>Bacteria</taxon>
        <taxon>Pseudomonadati</taxon>
        <taxon>Pseudomonadota</taxon>
        <taxon>Gammaproteobacteria</taxon>
        <taxon>Oceanospirillales</taxon>
        <taxon>Endozoicomonadaceae</taxon>
        <taxon>Endozoicomonas</taxon>
    </lineage>
</organism>
<protein>
    <submittedName>
        <fullName evidence="2">Uncharacterized protein</fullName>
    </submittedName>
</protein>